<evidence type="ECO:0000256" key="4">
    <source>
        <dbReference type="ARBA" id="ARBA00022692"/>
    </source>
</evidence>
<keyword evidence="4 9" id="KW-0812">Transmembrane</keyword>
<comment type="subunit">
    <text evidence="9">Component of the Sec protein translocase complex. Heterotrimer consisting of SecY, SecE and SecG subunits. The heterotrimers can form oligomers, although 1 heterotrimer is thought to be able to translocate proteins. Interacts with the ribosome. Interacts with SecDF, and other proteins may be involved. Interacts with SecA.</text>
</comment>
<evidence type="ECO:0000313" key="10">
    <source>
        <dbReference type="EMBL" id="SCY68024.1"/>
    </source>
</evidence>
<keyword evidence="7 9" id="KW-0811">Translocation</keyword>
<evidence type="ECO:0000256" key="6">
    <source>
        <dbReference type="ARBA" id="ARBA00022989"/>
    </source>
</evidence>
<dbReference type="OrthoDB" id="9806365at2"/>
<dbReference type="PANTHER" id="PTHR33910:SF1">
    <property type="entry name" value="PROTEIN TRANSLOCASE SUBUNIT SECE"/>
    <property type="match status" value="1"/>
</dbReference>
<proteinExistence type="inferred from homology"/>
<dbReference type="GO" id="GO:0006605">
    <property type="term" value="P:protein targeting"/>
    <property type="evidence" value="ECO:0007669"/>
    <property type="project" value="UniProtKB-UniRule"/>
</dbReference>
<keyword evidence="8 9" id="KW-0472">Membrane</keyword>
<evidence type="ECO:0000256" key="9">
    <source>
        <dbReference type="HAMAP-Rule" id="MF_00422"/>
    </source>
</evidence>
<feature type="transmembrane region" description="Helical" evidence="9">
    <location>
        <begin position="88"/>
        <end position="109"/>
    </location>
</feature>
<dbReference type="GO" id="GO:0005886">
    <property type="term" value="C:plasma membrane"/>
    <property type="evidence" value="ECO:0007669"/>
    <property type="project" value="UniProtKB-UniRule"/>
</dbReference>
<dbReference type="GO" id="GO:0043952">
    <property type="term" value="P:protein transport by the Sec complex"/>
    <property type="evidence" value="ECO:0007669"/>
    <property type="project" value="UniProtKB-UniRule"/>
</dbReference>
<dbReference type="Gene3D" id="1.20.5.1030">
    <property type="entry name" value="Preprotein translocase secy subunit"/>
    <property type="match status" value="1"/>
</dbReference>
<evidence type="ECO:0000256" key="7">
    <source>
        <dbReference type="ARBA" id="ARBA00023010"/>
    </source>
</evidence>
<keyword evidence="6 9" id="KW-1133">Transmembrane helix</keyword>
<comment type="subcellular location">
    <subcellularLocation>
        <location evidence="1">Membrane</location>
    </subcellularLocation>
</comment>
<dbReference type="EMBL" id="FMUN01000013">
    <property type="protein sequence ID" value="SCY68024.1"/>
    <property type="molecule type" value="Genomic_DNA"/>
</dbReference>
<dbReference type="InterPro" id="IPR038379">
    <property type="entry name" value="SecE_sf"/>
</dbReference>
<dbReference type="GO" id="GO:0009306">
    <property type="term" value="P:protein secretion"/>
    <property type="evidence" value="ECO:0007669"/>
    <property type="project" value="UniProtKB-UniRule"/>
</dbReference>
<name>A0A0N8PNA0_9GAMM</name>
<accession>A0A0N8PNA0</accession>
<dbReference type="Pfam" id="PF00584">
    <property type="entry name" value="SecE"/>
    <property type="match status" value="1"/>
</dbReference>
<sequence>MTDKPKIILAVAVFAAGVLGYYFLGAQAMTAQGGWMRYAAIALGAVAGAGIYASTDQFSQFRRFVREARVELSRVVWPTRQETLQTTAVVIGMVLFVGAFLWVVDWVVFTAVRYLMG</sequence>
<evidence type="ECO:0000256" key="2">
    <source>
        <dbReference type="ARBA" id="ARBA00022448"/>
    </source>
</evidence>
<comment type="function">
    <text evidence="9">Essential subunit of the Sec protein translocation channel SecYEG. Clamps together the 2 halves of SecY. May contact the channel plug during translocation.</text>
</comment>
<gene>
    <name evidence="9" type="primary">secE</name>
    <name evidence="10" type="ORF">SAMN05661077_0133</name>
</gene>
<dbReference type="PANTHER" id="PTHR33910">
    <property type="entry name" value="PROTEIN TRANSLOCASE SUBUNIT SECE"/>
    <property type="match status" value="1"/>
</dbReference>
<dbReference type="PRINTS" id="PR01650">
    <property type="entry name" value="SECETRNLCASE"/>
</dbReference>
<dbReference type="NCBIfam" id="TIGR00964">
    <property type="entry name" value="secE_bact"/>
    <property type="match status" value="1"/>
</dbReference>
<dbReference type="Proteomes" id="UP000183104">
    <property type="component" value="Unassembled WGS sequence"/>
</dbReference>
<comment type="caution">
    <text evidence="9">Lacks conserved residue(s) required for the propagation of feature annotation.</text>
</comment>
<dbReference type="RefSeq" id="WP_054965172.1">
    <property type="nucleotide sequence ID" value="NZ_FMUN01000013.1"/>
</dbReference>
<keyword evidence="2 9" id="KW-0813">Transport</keyword>
<dbReference type="InterPro" id="IPR005807">
    <property type="entry name" value="SecE_bac"/>
</dbReference>
<dbReference type="GO" id="GO:0065002">
    <property type="term" value="P:intracellular protein transmembrane transport"/>
    <property type="evidence" value="ECO:0007669"/>
    <property type="project" value="UniProtKB-UniRule"/>
</dbReference>
<feature type="transmembrane region" description="Helical" evidence="9">
    <location>
        <begin position="35"/>
        <end position="53"/>
    </location>
</feature>
<comment type="similarity">
    <text evidence="9">Belongs to the SecE/SEC61-gamma family.</text>
</comment>
<dbReference type="PATRIC" id="fig|381306.5.peg.1106"/>
<protein>
    <recommendedName>
        <fullName evidence="9">Protein translocase subunit SecE</fullName>
    </recommendedName>
</protein>
<keyword evidence="3 9" id="KW-1003">Cell membrane</keyword>
<evidence type="ECO:0000256" key="3">
    <source>
        <dbReference type="ARBA" id="ARBA00022475"/>
    </source>
</evidence>
<organism evidence="10 11">
    <name type="scientific">Thiohalorhabdus denitrificans</name>
    <dbReference type="NCBI Taxonomy" id="381306"/>
    <lineage>
        <taxon>Bacteria</taxon>
        <taxon>Pseudomonadati</taxon>
        <taxon>Pseudomonadota</taxon>
        <taxon>Gammaproteobacteria</taxon>
        <taxon>Thiohalorhabdales</taxon>
        <taxon>Thiohalorhabdaceae</taxon>
        <taxon>Thiohalorhabdus</taxon>
    </lineage>
</organism>
<dbReference type="GO" id="GO:0008320">
    <property type="term" value="F:protein transmembrane transporter activity"/>
    <property type="evidence" value="ECO:0007669"/>
    <property type="project" value="UniProtKB-UniRule"/>
</dbReference>
<evidence type="ECO:0000256" key="8">
    <source>
        <dbReference type="ARBA" id="ARBA00023136"/>
    </source>
</evidence>
<reference evidence="11" key="1">
    <citation type="submission" date="2016-10" db="EMBL/GenBank/DDBJ databases">
        <authorList>
            <person name="Varghese N."/>
        </authorList>
    </citation>
    <scope>NUCLEOTIDE SEQUENCE [LARGE SCALE GENOMIC DNA]</scope>
    <source>
        <strain evidence="11">HL 19</strain>
    </source>
</reference>
<evidence type="ECO:0000256" key="5">
    <source>
        <dbReference type="ARBA" id="ARBA00022927"/>
    </source>
</evidence>
<dbReference type="PROSITE" id="PS01067">
    <property type="entry name" value="SECE_SEC61G"/>
    <property type="match status" value="1"/>
</dbReference>
<dbReference type="HAMAP" id="MF_00422">
    <property type="entry name" value="SecE"/>
    <property type="match status" value="1"/>
</dbReference>
<dbReference type="AlphaFoldDB" id="A0A0N8PNA0"/>
<feature type="transmembrane region" description="Helical" evidence="9">
    <location>
        <begin position="7"/>
        <end position="29"/>
    </location>
</feature>
<dbReference type="InterPro" id="IPR001901">
    <property type="entry name" value="Translocase_SecE/Sec61-g"/>
</dbReference>
<keyword evidence="11" id="KW-1185">Reference proteome</keyword>
<evidence type="ECO:0000313" key="11">
    <source>
        <dbReference type="Proteomes" id="UP000183104"/>
    </source>
</evidence>
<evidence type="ECO:0000256" key="1">
    <source>
        <dbReference type="ARBA" id="ARBA00004370"/>
    </source>
</evidence>
<keyword evidence="5 9" id="KW-0653">Protein transport</keyword>
<dbReference type="STRING" id="381306.AN478_03115"/>